<keyword evidence="3" id="KW-1185">Reference proteome</keyword>
<dbReference type="OrthoDB" id="2387290at2759"/>
<gene>
    <name evidence="2" type="ORF">F8M41_023709</name>
</gene>
<dbReference type="EMBL" id="WTPW01000079">
    <property type="protein sequence ID" value="KAF0551103.1"/>
    <property type="molecule type" value="Genomic_DNA"/>
</dbReference>
<evidence type="ECO:0000313" key="2">
    <source>
        <dbReference type="EMBL" id="KAF0551103.1"/>
    </source>
</evidence>
<sequence>MSQRNQGALYFMNTIRVCLARSIDSNIEELLTKELDGFEKQLEECKTYLLQEKNNINKTIETQVGKEHKHLKDEYNALKIHLETNAKKDKEIRKLTSTNSQLKNDKKNIKKLAEQKYKELEDIIFVKDLKIITLNDQIISFLPGASRDSTIEPSSFNNFYKTKFWAGRHEDKKDNPNIQKNIHFELMSRIFFH</sequence>
<dbReference type="Proteomes" id="UP000439903">
    <property type="component" value="Unassembled WGS sequence"/>
</dbReference>
<organism evidence="2 3">
    <name type="scientific">Gigaspora margarita</name>
    <dbReference type="NCBI Taxonomy" id="4874"/>
    <lineage>
        <taxon>Eukaryota</taxon>
        <taxon>Fungi</taxon>
        <taxon>Fungi incertae sedis</taxon>
        <taxon>Mucoromycota</taxon>
        <taxon>Glomeromycotina</taxon>
        <taxon>Glomeromycetes</taxon>
        <taxon>Diversisporales</taxon>
        <taxon>Gigasporaceae</taxon>
        <taxon>Gigaspora</taxon>
    </lineage>
</organism>
<proteinExistence type="predicted"/>
<keyword evidence="1" id="KW-0175">Coiled coil</keyword>
<accession>A0A8H4B0S0</accession>
<name>A0A8H4B0S0_GIGMA</name>
<protein>
    <submittedName>
        <fullName evidence="2">Tail protein: PROVISIONAL</fullName>
    </submittedName>
</protein>
<comment type="caution">
    <text evidence="2">The sequence shown here is derived from an EMBL/GenBank/DDBJ whole genome shotgun (WGS) entry which is preliminary data.</text>
</comment>
<feature type="coiled-coil region" evidence="1">
    <location>
        <begin position="85"/>
        <end position="123"/>
    </location>
</feature>
<reference evidence="2 3" key="1">
    <citation type="journal article" date="2019" name="Environ. Microbiol.">
        <title>At the nexus of three kingdoms: the genome of the mycorrhizal fungus Gigaspora margarita provides insights into plant, endobacterial and fungal interactions.</title>
        <authorList>
            <person name="Venice F."/>
            <person name="Ghignone S."/>
            <person name="Salvioli di Fossalunga A."/>
            <person name="Amselem J."/>
            <person name="Novero M."/>
            <person name="Xianan X."/>
            <person name="Sedzielewska Toro K."/>
            <person name="Morin E."/>
            <person name="Lipzen A."/>
            <person name="Grigoriev I.V."/>
            <person name="Henrissat B."/>
            <person name="Martin F.M."/>
            <person name="Bonfante P."/>
        </authorList>
    </citation>
    <scope>NUCLEOTIDE SEQUENCE [LARGE SCALE GENOMIC DNA]</scope>
    <source>
        <strain evidence="2 3">BEG34</strain>
    </source>
</reference>
<evidence type="ECO:0000313" key="3">
    <source>
        <dbReference type="Proteomes" id="UP000439903"/>
    </source>
</evidence>
<evidence type="ECO:0000256" key="1">
    <source>
        <dbReference type="SAM" id="Coils"/>
    </source>
</evidence>
<dbReference type="AlphaFoldDB" id="A0A8H4B0S0"/>